<dbReference type="Proteomes" id="UP000199481">
    <property type="component" value="Unassembled WGS sequence"/>
</dbReference>
<proteinExistence type="predicted"/>
<feature type="transmembrane region" description="Helical" evidence="1">
    <location>
        <begin position="28"/>
        <end position="49"/>
    </location>
</feature>
<evidence type="ECO:0000313" key="3">
    <source>
        <dbReference type="EMBL" id="SDQ02717.1"/>
    </source>
</evidence>
<keyword evidence="1" id="KW-1133">Transmembrane helix</keyword>
<name>A0A1H0XIF9_9LACT</name>
<dbReference type="EMBL" id="FNJW01000005">
    <property type="protein sequence ID" value="SDQ02726.1"/>
    <property type="molecule type" value="Genomic_DNA"/>
</dbReference>
<sequence length="59" mass="6974">MKWVKRIAFTLIYLVVTLYMLWETTIPPVIILSFVVIFSSFISKNGVFAELEQFFKKAR</sequence>
<evidence type="ECO:0000313" key="5">
    <source>
        <dbReference type="Proteomes" id="UP000199481"/>
    </source>
</evidence>
<organism evidence="2 5">
    <name type="scientific">Carnobacterium viridans</name>
    <dbReference type="NCBI Taxonomy" id="174587"/>
    <lineage>
        <taxon>Bacteria</taxon>
        <taxon>Bacillati</taxon>
        <taxon>Bacillota</taxon>
        <taxon>Bacilli</taxon>
        <taxon>Lactobacillales</taxon>
        <taxon>Carnobacteriaceae</taxon>
        <taxon>Carnobacterium</taxon>
    </lineage>
</organism>
<keyword evidence="1" id="KW-0812">Transmembrane</keyword>
<keyword evidence="1" id="KW-0472">Membrane</keyword>
<feature type="transmembrane region" description="Helical" evidence="1">
    <location>
        <begin position="7"/>
        <end position="22"/>
    </location>
</feature>
<dbReference type="EMBL" id="FNJW01000005">
    <property type="protein sequence ID" value="SDQ02708.1"/>
    <property type="molecule type" value="Genomic_DNA"/>
</dbReference>
<reference evidence="5" key="2">
    <citation type="submission" date="2016-10" db="EMBL/GenBank/DDBJ databases">
        <authorList>
            <person name="Varghese N."/>
            <person name="Submissions S."/>
        </authorList>
    </citation>
    <scope>NUCLEOTIDE SEQUENCE [LARGE SCALE GENOMIC DNA]</scope>
    <source>
        <strain evidence="5">MPL-11</strain>
    </source>
</reference>
<accession>A0A1H0XIF9</accession>
<dbReference type="EMBL" id="FNJW01000005">
    <property type="protein sequence ID" value="SDQ02717.1"/>
    <property type="molecule type" value="Genomic_DNA"/>
</dbReference>
<protein>
    <submittedName>
        <fullName evidence="2">Uncharacterized protein</fullName>
    </submittedName>
</protein>
<dbReference type="AlphaFoldDB" id="A0A1H0XIF9"/>
<keyword evidence="5" id="KW-1185">Reference proteome</keyword>
<evidence type="ECO:0000256" key="1">
    <source>
        <dbReference type="SAM" id="Phobius"/>
    </source>
</evidence>
<dbReference type="RefSeq" id="WP_089974545.1">
    <property type="nucleotide sequence ID" value="NZ_FNJW01000005.1"/>
</dbReference>
<evidence type="ECO:0000313" key="4">
    <source>
        <dbReference type="EMBL" id="SDQ02726.1"/>
    </source>
</evidence>
<reference evidence="2" key="1">
    <citation type="submission" date="2016-10" db="EMBL/GenBank/DDBJ databases">
        <authorList>
            <person name="de Groot N.N."/>
        </authorList>
    </citation>
    <scope>NUCLEOTIDE SEQUENCE [LARGE SCALE GENOMIC DNA]</scope>
    <source>
        <strain evidence="2">MPL-11</strain>
    </source>
</reference>
<evidence type="ECO:0000313" key="2">
    <source>
        <dbReference type="EMBL" id="SDQ02708.1"/>
    </source>
</evidence>
<gene>
    <name evidence="2" type="ORF">SAMN04487752_0239</name>
    <name evidence="3" type="ORF">SAMN04487752_0248</name>
    <name evidence="4" type="ORF">SAMN04487752_0257</name>
</gene>